<evidence type="ECO:0000256" key="3">
    <source>
        <dbReference type="ARBA" id="ARBA00022679"/>
    </source>
</evidence>
<protein>
    <recommendedName>
        <fullName evidence="1">RNA-directed RNA polymerase</fullName>
        <ecNumber evidence="1">2.7.7.48</ecNumber>
    </recommendedName>
</protein>
<organism evidence="5">
    <name type="scientific">Atrato Reo-like virus</name>
    <dbReference type="NCBI Taxonomy" id="2689356"/>
    <lineage>
        <taxon>Viruses</taxon>
        <taxon>Riboviria</taxon>
        <taxon>Orthornavirae</taxon>
        <taxon>Duplornaviricota</taxon>
        <taxon>Resentoviricetes</taxon>
        <taxon>Reovirales</taxon>
    </lineage>
</organism>
<keyword evidence="3" id="KW-0808">Transferase</keyword>
<sequence length="1372" mass="156321">MLNCAEPGMQYDREVSLFSDLVRVRNGTTPTYEDGMSSGTLFVTTSNTSANERNFSNMYEAIFALNEFEINPFTITKWDEKIDAILDAMDSSPMWYELTSDDIAASRTPDCRVASLDYYMLRNTTMLVDRMAVKELPIFERMAEFKDLMIWVDNDYYVQRRKQVPLIKMLRFRINEELNSHYVTHPSEFMLVYIIALKAMEPGYFDYGLRFIQRFMERIRSEEYDYYHLPVEYRSDGSFVNPQYHTRLPMILRIIINRLSLFIYYVEIHSFKREYLDMHDELFMFFASDPFENGKKFKKAFTAINLYYGMDTKGSPAPHLCQEHYHPWYNVTENDITDRPPVFNAQSDCTGICMTVTADKLDRACYSRSVRDFISEGINDIDKLGLPNTKYFIQERLIAARYNEHIIRDLVAVRMAMGSLGYARSHKIADVVDDIISNYQHNIDHAETKEYKAFGPQLCDRLRTVGKEQTLRLIREGKYPNSEHFHASISTYLTSKSSGAAPISVAYTLRDKKTGKIRHMKQSLNSKAARAMFSGDSVFNLSSIRPKYKSIFEYYEQLPRREQERIFEEGLSPSDVNEIGIYTIGSRATTATRAIRGIFVIPIQLHMAFCAIAKPHVDETSHPPESGNKSELFINDANYGAAILTQYQDGSLDAYAPFIQASASRRYIISAADASAWDQHCKFELMASWIAGIRDAFCETAAADKELYMHVGGDGINLVKICEEVIEFLRFGLFSLKYGDALRVVETNFMLSGLLVTFLLNSIINSEINYALNNDMSADSTKILSMLIAGDDIGSILKLNKIGSAEIEALREQICAKYTAAGHKINKNKSVMSNRSIEMAKIYAHLGFTFNDPYMQVNESEKSGKDESKVSLLRGFVHKQFDAFRRSNSKARVTCFVMRMCTMMAYHIKMFSTNVDSDKTKYKYYPPYAACVLPSAIKGGIGCTWTGVALNESIWLQEQMSSCVATAIDTVDALRFDSQEIFASSFLKNVIPDDKHHLIPRTDRQPDIEILSVNVSSTSARDAELSIDAGINYKMRHLKAERVSSSNEAYGVLKGFGINIDEGLKYENAPIMDMIQFSSTLKRSMTANRDEFSLNVNKLFDIKKGFLPTIKPVARSIYKYYKINGMVNYAAIPHELGVVSDKYFSVRRPIAPDVFRNAERRFGARWGDAVKLNLMGLNKALQRFVSVTGSHVTAEVIQAAMIKHNMFSEVNAEELIVKFLTAVSGDLNAATQAAGDMQNVNHTWADMMVASTVNGTCAEYLDVKIDNINDSIMVLTTLIPSPLTRLLKYSAFTYLLGYEAYYGRTIRHLELTPNKNTMRLVGETKKAKYKVKDHDVRQTEGILLHEELYETFERLKIEYDGAYRILTDDHRS</sequence>
<proteinExistence type="predicted"/>
<dbReference type="EC" id="2.7.7.48" evidence="1"/>
<name>A0A6B9KGG6_9REOV</name>
<evidence type="ECO:0000313" key="5">
    <source>
        <dbReference type="EMBL" id="QHA33824.1"/>
    </source>
</evidence>
<dbReference type="SUPFAM" id="SSF56672">
    <property type="entry name" value="DNA/RNA polymerases"/>
    <property type="match status" value="1"/>
</dbReference>
<dbReference type="GO" id="GO:0003968">
    <property type="term" value="F:RNA-directed RNA polymerase activity"/>
    <property type="evidence" value="ECO:0007669"/>
    <property type="project" value="UniProtKB-KW"/>
</dbReference>
<evidence type="ECO:0000256" key="2">
    <source>
        <dbReference type="ARBA" id="ARBA00022484"/>
    </source>
</evidence>
<dbReference type="InterPro" id="IPR043502">
    <property type="entry name" value="DNA/RNA_pol_sf"/>
</dbReference>
<dbReference type="EMBL" id="MN661070">
    <property type="protein sequence ID" value="QHA33824.1"/>
    <property type="molecule type" value="Genomic_RNA"/>
</dbReference>
<accession>A0A6B9KGG6</accession>
<keyword evidence="4" id="KW-0548">Nucleotidyltransferase</keyword>
<evidence type="ECO:0000256" key="4">
    <source>
        <dbReference type="ARBA" id="ARBA00022695"/>
    </source>
</evidence>
<keyword evidence="2" id="KW-0696">RNA-directed RNA polymerase</keyword>
<reference evidence="5" key="1">
    <citation type="submission" date="2019-10" db="EMBL/GenBank/DDBJ databases">
        <authorList>
            <person name="Nitsche A."/>
            <person name="Hankeln T."/>
            <person name="Acosta O."/>
            <person name="Velez I.D."/>
            <person name="Schiemann D.J."/>
        </authorList>
    </citation>
    <scope>NUCLEOTIDE SEQUENCE</scope>
    <source>
        <strain evidence="5">Psal1761-8</strain>
    </source>
</reference>
<evidence type="ECO:0000256" key="1">
    <source>
        <dbReference type="ARBA" id="ARBA00012494"/>
    </source>
</evidence>